<accession>A0A0G0SCQ0</accession>
<dbReference type="CDD" id="cd03477">
    <property type="entry name" value="Rieske_YhfW_C"/>
    <property type="match status" value="1"/>
</dbReference>
<dbReference type="Pfam" id="PF00355">
    <property type="entry name" value="Rieske"/>
    <property type="match status" value="1"/>
</dbReference>
<dbReference type="Proteomes" id="UP000034137">
    <property type="component" value="Unassembled WGS sequence"/>
</dbReference>
<dbReference type="Gene3D" id="3.50.50.60">
    <property type="entry name" value="FAD/NAD(P)-binding domain"/>
    <property type="match status" value="1"/>
</dbReference>
<feature type="domain" description="Rieske" evidence="6">
    <location>
        <begin position="414"/>
        <end position="501"/>
    </location>
</feature>
<keyword evidence="4" id="KW-0411">Iron-sulfur</keyword>
<evidence type="ECO:0000256" key="4">
    <source>
        <dbReference type="ARBA" id="ARBA00023014"/>
    </source>
</evidence>
<dbReference type="SUPFAM" id="SSF50022">
    <property type="entry name" value="ISP domain"/>
    <property type="match status" value="1"/>
</dbReference>
<dbReference type="InterPro" id="IPR036922">
    <property type="entry name" value="Rieske_2Fe-2S_sf"/>
</dbReference>
<evidence type="ECO:0000256" key="5">
    <source>
        <dbReference type="ARBA" id="ARBA00023157"/>
    </source>
</evidence>
<dbReference type="InterPro" id="IPR006076">
    <property type="entry name" value="FAD-dep_OxRdtase"/>
</dbReference>
<keyword evidence="3" id="KW-0408">Iron</keyword>
<dbReference type="FunFam" id="2.102.10.10:FF:000014">
    <property type="entry name" value="Oxidoreductase, FAD dependent"/>
    <property type="match status" value="1"/>
</dbReference>
<dbReference type="Gene3D" id="2.102.10.10">
    <property type="entry name" value="Rieske [2Fe-2S] iron-sulphur domain"/>
    <property type="match status" value="1"/>
</dbReference>
<dbReference type="GO" id="GO:0051537">
    <property type="term" value="F:2 iron, 2 sulfur cluster binding"/>
    <property type="evidence" value="ECO:0007669"/>
    <property type="project" value="UniProtKB-KW"/>
</dbReference>
<dbReference type="GO" id="GO:0005737">
    <property type="term" value="C:cytoplasm"/>
    <property type="evidence" value="ECO:0007669"/>
    <property type="project" value="TreeGrafter"/>
</dbReference>
<dbReference type="EMBL" id="LBXO01000031">
    <property type="protein sequence ID" value="KKR32520.1"/>
    <property type="molecule type" value="Genomic_DNA"/>
</dbReference>
<evidence type="ECO:0000256" key="1">
    <source>
        <dbReference type="ARBA" id="ARBA00022714"/>
    </source>
</evidence>
<comment type="caution">
    <text evidence="7">The sequence shown here is derived from an EMBL/GenBank/DDBJ whole genome shotgun (WGS) entry which is preliminary data.</text>
</comment>
<dbReference type="GO" id="GO:0016020">
    <property type="term" value="C:membrane"/>
    <property type="evidence" value="ECO:0007669"/>
    <property type="project" value="InterPro"/>
</dbReference>
<evidence type="ECO:0000256" key="2">
    <source>
        <dbReference type="ARBA" id="ARBA00022723"/>
    </source>
</evidence>
<organism evidence="7 8">
    <name type="scientific">Candidatus Falkowbacteria bacterium GW2011_GWF2_39_8</name>
    <dbReference type="NCBI Taxonomy" id="1618642"/>
    <lineage>
        <taxon>Bacteria</taxon>
        <taxon>Candidatus Falkowiibacteriota</taxon>
    </lineage>
</organism>
<dbReference type="InterPro" id="IPR017941">
    <property type="entry name" value="Rieske_2Fe-2S"/>
</dbReference>
<dbReference type="PANTHER" id="PTHR13847:SF274">
    <property type="entry name" value="RIESKE 2FE-2S IRON-SULFUR PROTEIN YHFW-RELATED"/>
    <property type="match status" value="1"/>
</dbReference>
<dbReference type="PANTHER" id="PTHR13847">
    <property type="entry name" value="SARCOSINE DEHYDROGENASE-RELATED"/>
    <property type="match status" value="1"/>
</dbReference>
<sequence length="501" mass="56732">MLPKNIKSIWIGTTPSADYPKLEPGLLVDVVVVGGGIAGLNAAYFLMQENLKVAVIEMYDIAMATSGNTTAKVTSQHDIKYEFLIKNYGFEKAKLYAESNEWAIRELENITKKENINCNLQRLPSYVYATTKEGRTELENELAACRQIGLPASIEDRVDGIPFAITGALKFENQACFHPRKYLLALAEKIVKKNNHIFENTQVLDIKEADVSTVITDQGEIRAKKVIIATNYPIYDKGFFAFRMSQIRSYALAAKLKTPVADINYINFDTDRLSHRPYQDKEEKWAIIGAEDHVVGEEENINHFKRLEELARKKFDIEKIDYVWAAQDSTSIDRVPFIGRMPNTDNVYVITGFGEWGMTTSLVSAKLITDLVMGRKNNWSQLYDPTKVKPMASFKQFREMLTRGLKNYLQYFKKDKTVFADLEKGTGRTMTLKGQKAAVYKDENGRVHSYSAVCTHLGCIVNWNPNEKSWDCPCHGSRFTKEGGIINGPAVKPLPKIDDKD</sequence>
<reference evidence="7 8" key="1">
    <citation type="journal article" date="2015" name="Nature">
        <title>rRNA introns, odd ribosomes, and small enigmatic genomes across a large radiation of phyla.</title>
        <authorList>
            <person name="Brown C.T."/>
            <person name="Hug L.A."/>
            <person name="Thomas B.C."/>
            <person name="Sharon I."/>
            <person name="Castelle C.J."/>
            <person name="Singh A."/>
            <person name="Wilkins M.J."/>
            <person name="Williams K.H."/>
            <person name="Banfield J.F."/>
        </authorList>
    </citation>
    <scope>NUCLEOTIDE SEQUENCE [LARGE SCALE GENOMIC DNA]</scope>
</reference>
<name>A0A0G0SCQ0_9BACT</name>
<dbReference type="InterPro" id="IPR036188">
    <property type="entry name" value="FAD/NAD-bd_sf"/>
</dbReference>
<gene>
    <name evidence="7" type="ORF">UT64_C0031G0005</name>
</gene>
<dbReference type="Pfam" id="PF01266">
    <property type="entry name" value="DAO"/>
    <property type="match status" value="1"/>
</dbReference>
<dbReference type="AlphaFoldDB" id="A0A0G0SCQ0"/>
<evidence type="ECO:0000259" key="6">
    <source>
        <dbReference type="PROSITE" id="PS51296"/>
    </source>
</evidence>
<dbReference type="InterPro" id="IPR038010">
    <property type="entry name" value="YhfW_C"/>
</dbReference>
<evidence type="ECO:0000256" key="3">
    <source>
        <dbReference type="ARBA" id="ARBA00023004"/>
    </source>
</evidence>
<dbReference type="SUPFAM" id="SSF51905">
    <property type="entry name" value="FAD/NAD(P)-binding domain"/>
    <property type="match status" value="1"/>
</dbReference>
<evidence type="ECO:0000313" key="7">
    <source>
        <dbReference type="EMBL" id="KKR32520.1"/>
    </source>
</evidence>
<keyword evidence="5" id="KW-1015">Disulfide bond</keyword>
<dbReference type="InterPro" id="IPR005805">
    <property type="entry name" value="Rieske_Fe-S_prot_C"/>
</dbReference>
<evidence type="ECO:0000313" key="8">
    <source>
        <dbReference type="Proteomes" id="UP000034137"/>
    </source>
</evidence>
<dbReference type="PROSITE" id="PS51296">
    <property type="entry name" value="RIESKE"/>
    <property type="match status" value="1"/>
</dbReference>
<dbReference type="PRINTS" id="PR00162">
    <property type="entry name" value="RIESKE"/>
</dbReference>
<protein>
    <submittedName>
        <fullName evidence="7">Putative oxidoreductase</fullName>
    </submittedName>
</protein>
<dbReference type="Gene3D" id="3.30.9.10">
    <property type="entry name" value="D-Amino Acid Oxidase, subunit A, domain 2"/>
    <property type="match status" value="1"/>
</dbReference>
<proteinExistence type="predicted"/>
<dbReference type="GO" id="GO:0046872">
    <property type="term" value="F:metal ion binding"/>
    <property type="evidence" value="ECO:0007669"/>
    <property type="project" value="UniProtKB-KW"/>
</dbReference>
<keyword evidence="2" id="KW-0479">Metal-binding</keyword>
<keyword evidence="1" id="KW-0001">2Fe-2S</keyword>